<evidence type="ECO:0000256" key="5">
    <source>
        <dbReference type="SAM" id="MobiDB-lite"/>
    </source>
</evidence>
<keyword evidence="2" id="KW-0645">Protease</keyword>
<name>A0A3M2LLP7_9ACTN</name>
<sequence length="321" mass="34857">MQITSHERGAENRRQNAHKRNRSDRSDTSGGSRDLPTKAKSGYVPADHAAWTPPRQQNTRRTAAHLPAPHRRRRAPSPCSPESRSRSRPPRRPPPDRSRLERRPARPPGPHRGPPNLAALPTRAADYPRRTGRPPTARSGVVLHTPRTLTPLKRAALVATALVVGGSALVAAPAHAAPGSPVTSVNALASLTAKQRAARQKARAKAAVAYAYKQIGDPYRYGGTGPGSWDCSGLAGGSWRKAGVKLPRTTQQIYRAVHYKVSWKGAVAGDLLFFYGGRTHMGIYVGHGYMIHAPGSGRTVRKVKLNSYYKRVFNGAVRPGY</sequence>
<proteinExistence type="inferred from homology"/>
<gene>
    <name evidence="7" type="ORF">EBO15_33165</name>
</gene>
<evidence type="ECO:0000313" key="7">
    <source>
        <dbReference type="EMBL" id="RMI38357.1"/>
    </source>
</evidence>
<keyword evidence="4" id="KW-0788">Thiol protease</keyword>
<comment type="caution">
    <text evidence="7">The sequence shown here is derived from an EMBL/GenBank/DDBJ whole genome shotgun (WGS) entry which is preliminary data.</text>
</comment>
<accession>A0A3M2LLP7</accession>
<dbReference type="InterPro" id="IPR038765">
    <property type="entry name" value="Papain-like_cys_pep_sf"/>
</dbReference>
<dbReference type="InterPro" id="IPR000064">
    <property type="entry name" value="NLP_P60_dom"/>
</dbReference>
<dbReference type="Pfam" id="PF00877">
    <property type="entry name" value="NLPC_P60"/>
    <property type="match status" value="1"/>
</dbReference>
<evidence type="ECO:0000256" key="3">
    <source>
        <dbReference type="ARBA" id="ARBA00022801"/>
    </source>
</evidence>
<dbReference type="PANTHER" id="PTHR47359">
    <property type="entry name" value="PEPTIDOGLYCAN DL-ENDOPEPTIDASE CWLO"/>
    <property type="match status" value="1"/>
</dbReference>
<organism evidence="7 8">
    <name type="scientific">Actinomadura harenae</name>
    <dbReference type="NCBI Taxonomy" id="2483351"/>
    <lineage>
        <taxon>Bacteria</taxon>
        <taxon>Bacillati</taxon>
        <taxon>Actinomycetota</taxon>
        <taxon>Actinomycetes</taxon>
        <taxon>Streptosporangiales</taxon>
        <taxon>Thermomonosporaceae</taxon>
        <taxon>Actinomadura</taxon>
    </lineage>
</organism>
<evidence type="ECO:0000256" key="1">
    <source>
        <dbReference type="ARBA" id="ARBA00007074"/>
    </source>
</evidence>
<dbReference type="Proteomes" id="UP000282674">
    <property type="component" value="Unassembled WGS sequence"/>
</dbReference>
<dbReference type="PANTHER" id="PTHR47359:SF3">
    <property type="entry name" value="NLP_P60 DOMAIN-CONTAINING PROTEIN-RELATED"/>
    <property type="match status" value="1"/>
</dbReference>
<keyword evidence="3" id="KW-0378">Hydrolase</keyword>
<dbReference type="GO" id="GO:0006508">
    <property type="term" value="P:proteolysis"/>
    <property type="evidence" value="ECO:0007669"/>
    <property type="project" value="UniProtKB-KW"/>
</dbReference>
<keyword evidence="8" id="KW-1185">Reference proteome</keyword>
<reference evidence="7 8" key="1">
    <citation type="submission" date="2018-10" db="EMBL/GenBank/DDBJ databases">
        <title>Isolation from soil.</title>
        <authorList>
            <person name="Hu J."/>
        </authorList>
    </citation>
    <scope>NUCLEOTIDE SEQUENCE [LARGE SCALE GENOMIC DNA]</scope>
    <source>
        <strain evidence="7 8">NEAU-Ht49</strain>
    </source>
</reference>
<feature type="region of interest" description="Disordered" evidence="5">
    <location>
        <begin position="1"/>
        <end position="140"/>
    </location>
</feature>
<dbReference type="AlphaFoldDB" id="A0A3M2LLP7"/>
<dbReference type="Gene3D" id="3.90.1720.10">
    <property type="entry name" value="endopeptidase domain like (from Nostoc punctiforme)"/>
    <property type="match status" value="1"/>
</dbReference>
<dbReference type="EMBL" id="RFFG01000087">
    <property type="protein sequence ID" value="RMI38357.1"/>
    <property type="molecule type" value="Genomic_DNA"/>
</dbReference>
<comment type="similarity">
    <text evidence="1">Belongs to the peptidase C40 family.</text>
</comment>
<dbReference type="SUPFAM" id="SSF54001">
    <property type="entry name" value="Cysteine proteinases"/>
    <property type="match status" value="1"/>
</dbReference>
<evidence type="ECO:0000256" key="4">
    <source>
        <dbReference type="ARBA" id="ARBA00022807"/>
    </source>
</evidence>
<dbReference type="OrthoDB" id="3209655at2"/>
<evidence type="ECO:0000259" key="6">
    <source>
        <dbReference type="PROSITE" id="PS51935"/>
    </source>
</evidence>
<dbReference type="GO" id="GO:0008234">
    <property type="term" value="F:cysteine-type peptidase activity"/>
    <property type="evidence" value="ECO:0007669"/>
    <property type="project" value="UniProtKB-KW"/>
</dbReference>
<evidence type="ECO:0000256" key="2">
    <source>
        <dbReference type="ARBA" id="ARBA00022670"/>
    </source>
</evidence>
<feature type="compositionally biased region" description="Basic and acidic residues" evidence="5">
    <location>
        <begin position="1"/>
        <end position="14"/>
    </location>
</feature>
<feature type="domain" description="NlpC/P60" evidence="6">
    <location>
        <begin position="201"/>
        <end position="320"/>
    </location>
</feature>
<feature type="compositionally biased region" description="Basic and acidic residues" evidence="5">
    <location>
        <begin position="93"/>
        <end position="104"/>
    </location>
</feature>
<dbReference type="InterPro" id="IPR051794">
    <property type="entry name" value="PG_Endopeptidase_C40"/>
</dbReference>
<dbReference type="PROSITE" id="PS51935">
    <property type="entry name" value="NLPC_P60"/>
    <property type="match status" value="1"/>
</dbReference>
<protein>
    <submittedName>
        <fullName evidence="7">NlpC/P60 family protein</fullName>
    </submittedName>
</protein>
<evidence type="ECO:0000313" key="8">
    <source>
        <dbReference type="Proteomes" id="UP000282674"/>
    </source>
</evidence>